<dbReference type="AlphaFoldDB" id="A0A5A7NWG7"/>
<keyword evidence="1" id="KW-0406">Ion transport</keyword>
<keyword evidence="1" id="KW-0813">Transport</keyword>
<keyword evidence="4" id="KW-1185">Reference proteome</keyword>
<sequence>MQISSTTQTLAASHPPHRDPKSLCDTSLRRRPQVGCCRHRTRRRPQPTSSSLKELWVERKVEAFALRANDLKFVANQFRPLHNKRMRHISLFYSRHWHTWTACFIHAAWRRYKQRKVAKDLV</sequence>
<reference evidence="4" key="1">
    <citation type="journal article" date="2019" name="Curr. Biol.">
        <title>Genome Sequence of Striga asiatica Provides Insight into the Evolution of Plant Parasitism.</title>
        <authorList>
            <person name="Yoshida S."/>
            <person name="Kim S."/>
            <person name="Wafula E.K."/>
            <person name="Tanskanen J."/>
            <person name="Kim Y.M."/>
            <person name="Honaas L."/>
            <person name="Yang Z."/>
            <person name="Spallek T."/>
            <person name="Conn C.E."/>
            <person name="Ichihashi Y."/>
            <person name="Cheong K."/>
            <person name="Cui S."/>
            <person name="Der J.P."/>
            <person name="Gundlach H."/>
            <person name="Jiao Y."/>
            <person name="Hori C."/>
            <person name="Ishida J.K."/>
            <person name="Kasahara H."/>
            <person name="Kiba T."/>
            <person name="Kim M.S."/>
            <person name="Koo N."/>
            <person name="Laohavisit A."/>
            <person name="Lee Y.H."/>
            <person name="Lumba S."/>
            <person name="McCourt P."/>
            <person name="Mortimer J.C."/>
            <person name="Mutuku J.M."/>
            <person name="Nomura T."/>
            <person name="Sasaki-Sekimoto Y."/>
            <person name="Seto Y."/>
            <person name="Wang Y."/>
            <person name="Wakatake T."/>
            <person name="Sakakibara H."/>
            <person name="Demura T."/>
            <person name="Yamaguchi S."/>
            <person name="Yoneyama K."/>
            <person name="Manabe R.I."/>
            <person name="Nelson D.C."/>
            <person name="Schulman A.H."/>
            <person name="Timko M.P."/>
            <person name="dePamphilis C.W."/>
            <person name="Choi D."/>
            <person name="Shirasu K."/>
        </authorList>
    </citation>
    <scope>NUCLEOTIDE SEQUENCE [LARGE SCALE GENOMIC DNA]</scope>
    <source>
        <strain evidence="4">cv. UVA1</strain>
    </source>
</reference>
<dbReference type="PANTHER" id="PTHR45651:SF9">
    <property type="entry name" value="CYCLIC NUCLEOTIDE-GATED ION CHANNEL 14-RELATED"/>
    <property type="match status" value="1"/>
</dbReference>
<protein>
    <submittedName>
        <fullName evidence="3">Cyclic nucleotide-gated channel 17</fullName>
    </submittedName>
</protein>
<gene>
    <name evidence="3" type="ORF">STAS_00187</name>
</gene>
<feature type="compositionally biased region" description="Polar residues" evidence="2">
    <location>
        <begin position="1"/>
        <end position="11"/>
    </location>
</feature>
<proteinExistence type="predicted"/>
<feature type="region of interest" description="Disordered" evidence="2">
    <location>
        <begin position="1"/>
        <end position="25"/>
    </location>
</feature>
<evidence type="ECO:0000313" key="4">
    <source>
        <dbReference type="Proteomes" id="UP000325081"/>
    </source>
</evidence>
<dbReference type="PANTHER" id="PTHR45651">
    <property type="entry name" value="CYCLIC NUCLEOTIDE-GATED ION CHANNEL 15-RELATED-RELATED"/>
    <property type="match status" value="1"/>
</dbReference>
<organism evidence="3 4">
    <name type="scientific">Striga asiatica</name>
    <name type="common">Asiatic witchweed</name>
    <name type="synonym">Buchnera asiatica</name>
    <dbReference type="NCBI Taxonomy" id="4170"/>
    <lineage>
        <taxon>Eukaryota</taxon>
        <taxon>Viridiplantae</taxon>
        <taxon>Streptophyta</taxon>
        <taxon>Embryophyta</taxon>
        <taxon>Tracheophyta</taxon>
        <taxon>Spermatophyta</taxon>
        <taxon>Magnoliopsida</taxon>
        <taxon>eudicotyledons</taxon>
        <taxon>Gunneridae</taxon>
        <taxon>Pentapetalae</taxon>
        <taxon>asterids</taxon>
        <taxon>lamiids</taxon>
        <taxon>Lamiales</taxon>
        <taxon>Orobanchaceae</taxon>
        <taxon>Buchnereae</taxon>
        <taxon>Striga</taxon>
    </lineage>
</organism>
<keyword evidence="1" id="KW-0407">Ion channel</keyword>
<comment type="caution">
    <text evidence="3">The sequence shown here is derived from an EMBL/GenBank/DDBJ whole genome shotgun (WGS) entry which is preliminary data.</text>
</comment>
<evidence type="ECO:0000313" key="3">
    <source>
        <dbReference type="EMBL" id="GER24648.1"/>
    </source>
</evidence>
<dbReference type="OrthoDB" id="1748238at2759"/>
<dbReference type="GO" id="GO:0034220">
    <property type="term" value="P:monoatomic ion transmembrane transport"/>
    <property type="evidence" value="ECO:0007669"/>
    <property type="project" value="UniProtKB-KW"/>
</dbReference>
<name>A0A5A7NWG7_STRAF</name>
<evidence type="ECO:0000256" key="1">
    <source>
        <dbReference type="ARBA" id="ARBA00023303"/>
    </source>
</evidence>
<dbReference type="EMBL" id="BKCP01000001">
    <property type="protein sequence ID" value="GER24648.1"/>
    <property type="molecule type" value="Genomic_DNA"/>
</dbReference>
<evidence type="ECO:0000256" key="2">
    <source>
        <dbReference type="SAM" id="MobiDB-lite"/>
    </source>
</evidence>
<dbReference type="GO" id="GO:0016020">
    <property type="term" value="C:membrane"/>
    <property type="evidence" value="ECO:0007669"/>
    <property type="project" value="UniProtKB-SubCell"/>
</dbReference>
<accession>A0A5A7NWG7</accession>
<dbReference type="Proteomes" id="UP000325081">
    <property type="component" value="Unassembled WGS sequence"/>
</dbReference>